<comment type="caution">
    <text evidence="9">The sequence shown here is derived from an EMBL/GenBank/DDBJ whole genome shotgun (WGS) entry which is preliminary data.</text>
</comment>
<dbReference type="RefSeq" id="WP_004801042.1">
    <property type="nucleotide sequence ID" value="NZ_AUGJ01000029.1"/>
</dbReference>
<reference evidence="9 10" key="1">
    <citation type="submission" date="2013-02" db="EMBL/GenBank/DDBJ databases">
        <title>The Genome Sequence of Lactobacillus catenaformis F0143.</title>
        <authorList>
            <consortium name="The Broad Institute Genome Sequencing Platform"/>
            <person name="Earl A."/>
            <person name="Ward D."/>
            <person name="Feldgarden M."/>
            <person name="Gevers D."/>
            <person name="Izard J."/>
            <person name="Blanton J.M."/>
            <person name="Mathney J."/>
            <person name="Dewhirst F.E."/>
            <person name="Young S.K."/>
            <person name="Zeng Q."/>
            <person name="Gargeya S."/>
            <person name="Fitzgerald M."/>
            <person name="Haas B."/>
            <person name="Abouelleil A."/>
            <person name="Alvarado L."/>
            <person name="Arachchi H.M."/>
            <person name="Berlin A."/>
            <person name="Chapman S.B."/>
            <person name="Gearin G."/>
            <person name="Goldberg J."/>
            <person name="Griggs A."/>
            <person name="Gujja S."/>
            <person name="Hansen M."/>
            <person name="Heiman D."/>
            <person name="Howarth C."/>
            <person name="Larimer J."/>
            <person name="Lui A."/>
            <person name="MacDonald P.J.P."/>
            <person name="McCowen C."/>
            <person name="Montmayeur A."/>
            <person name="Murphy C."/>
            <person name="Neiman D."/>
            <person name="Pearson M."/>
            <person name="Priest M."/>
            <person name="Roberts A."/>
            <person name="Saif S."/>
            <person name="Shea T."/>
            <person name="Sisk P."/>
            <person name="Stolte C."/>
            <person name="Sykes S."/>
            <person name="Wortman J."/>
            <person name="Nusbaum C."/>
            <person name="Birren B."/>
        </authorList>
    </citation>
    <scope>NUCLEOTIDE SEQUENCE [LARGE SCALE GENOMIC DNA]</scope>
    <source>
        <strain evidence="9 10">OT 569</strain>
    </source>
</reference>
<keyword evidence="1 8" id="KW-0813">Transport</keyword>
<dbReference type="PANTHER" id="PTHR35529">
    <property type="entry name" value="MANGANESE EFFLUX PUMP MNTP-RELATED"/>
    <property type="match status" value="1"/>
</dbReference>
<keyword evidence="5 8" id="KW-0406">Ion transport</keyword>
<dbReference type="eggNOG" id="COG1971">
    <property type="taxonomic scope" value="Bacteria"/>
</dbReference>
<feature type="transmembrane region" description="Helical" evidence="8">
    <location>
        <begin position="99"/>
        <end position="117"/>
    </location>
</feature>
<feature type="transmembrane region" description="Helical" evidence="8">
    <location>
        <begin position="6"/>
        <end position="28"/>
    </location>
</feature>
<name>M2PPV5_9FIRM</name>
<evidence type="ECO:0000256" key="2">
    <source>
        <dbReference type="ARBA" id="ARBA00022475"/>
    </source>
</evidence>
<dbReference type="GO" id="GO:0005384">
    <property type="term" value="F:manganese ion transmembrane transporter activity"/>
    <property type="evidence" value="ECO:0007669"/>
    <property type="project" value="UniProtKB-UniRule"/>
</dbReference>
<dbReference type="GO" id="GO:0005886">
    <property type="term" value="C:plasma membrane"/>
    <property type="evidence" value="ECO:0007669"/>
    <property type="project" value="UniProtKB-SubCell"/>
</dbReference>
<feature type="transmembrane region" description="Helical" evidence="8">
    <location>
        <begin position="40"/>
        <end position="63"/>
    </location>
</feature>
<dbReference type="STRING" id="999415.HMPREF9943_00031"/>
<feature type="transmembrane region" description="Helical" evidence="8">
    <location>
        <begin position="69"/>
        <end position="87"/>
    </location>
</feature>
<dbReference type="EMBL" id="AGEJ01000001">
    <property type="protein sequence ID" value="EMD17599.1"/>
    <property type="molecule type" value="Genomic_DNA"/>
</dbReference>
<keyword evidence="10" id="KW-1185">Reference proteome</keyword>
<dbReference type="InterPro" id="IPR022929">
    <property type="entry name" value="Put_MntP"/>
</dbReference>
<sequence length="191" mass="20742">MIMFLFNSILMGFGLAMDAFSVSLANGLKETKMSIRKTVIIAGTFGVFQMIMPLVGWLCVHTISHYFEIFDKAVPFIALFLLVYMGIKMIREAKICDITTGTCGVLTLSTLLLQAIATSIDALSVGFTISSYLLGKAFLATLIIGIMTFLICVVGLIIGKKAGEQLPNKAIFIGGIILIFLGIEIFVRSLI</sequence>
<evidence type="ECO:0000256" key="7">
    <source>
        <dbReference type="ARBA" id="ARBA00023211"/>
    </source>
</evidence>
<organism evidence="9 10">
    <name type="scientific">Eggerthia catenaformis OT 569 = DSM 20559</name>
    <dbReference type="NCBI Taxonomy" id="999415"/>
    <lineage>
        <taxon>Bacteria</taxon>
        <taxon>Bacillati</taxon>
        <taxon>Bacillota</taxon>
        <taxon>Erysipelotrichia</taxon>
        <taxon>Erysipelotrichales</taxon>
        <taxon>Coprobacillaceae</taxon>
        <taxon>Eggerthia</taxon>
    </lineage>
</organism>
<keyword evidence="6 8" id="KW-0472">Membrane</keyword>
<comment type="similarity">
    <text evidence="8">Belongs to the MntP (TC 9.B.29) family.</text>
</comment>
<accession>M2PPV5</accession>
<evidence type="ECO:0000256" key="6">
    <source>
        <dbReference type="ARBA" id="ARBA00023136"/>
    </source>
</evidence>
<evidence type="ECO:0000256" key="1">
    <source>
        <dbReference type="ARBA" id="ARBA00022448"/>
    </source>
</evidence>
<dbReference type="PATRIC" id="fig|999415.3.peg.33"/>
<proteinExistence type="inferred from homology"/>
<keyword evidence="3 8" id="KW-0812">Transmembrane</keyword>
<dbReference type="InterPro" id="IPR003810">
    <property type="entry name" value="Mntp/YtaF"/>
</dbReference>
<evidence type="ECO:0000313" key="9">
    <source>
        <dbReference type="EMBL" id="EMD17599.1"/>
    </source>
</evidence>
<feature type="transmembrane region" description="Helical" evidence="8">
    <location>
        <begin position="137"/>
        <end position="158"/>
    </location>
</feature>
<dbReference type="HAMAP" id="MF_01521">
    <property type="entry name" value="MntP_pump"/>
    <property type="match status" value="1"/>
</dbReference>
<keyword evidence="2 8" id="KW-1003">Cell membrane</keyword>
<feature type="transmembrane region" description="Helical" evidence="8">
    <location>
        <begin position="170"/>
        <end position="190"/>
    </location>
</feature>
<evidence type="ECO:0000313" key="10">
    <source>
        <dbReference type="Proteomes" id="UP000011758"/>
    </source>
</evidence>
<dbReference type="OrthoDB" id="9811590at2"/>
<evidence type="ECO:0000256" key="8">
    <source>
        <dbReference type="HAMAP-Rule" id="MF_01521"/>
    </source>
</evidence>
<dbReference type="AlphaFoldDB" id="M2PPV5"/>
<keyword evidence="7 8" id="KW-0464">Manganese</keyword>
<dbReference type="Pfam" id="PF02659">
    <property type="entry name" value="Mntp"/>
    <property type="match status" value="1"/>
</dbReference>
<comment type="subcellular location">
    <subcellularLocation>
        <location evidence="8">Cell membrane</location>
        <topology evidence="8">Multi-pass membrane protein</topology>
    </subcellularLocation>
</comment>
<evidence type="ECO:0000256" key="3">
    <source>
        <dbReference type="ARBA" id="ARBA00022692"/>
    </source>
</evidence>
<protein>
    <recommendedName>
        <fullName evidence="8">Putative manganese efflux pump MntP</fullName>
    </recommendedName>
</protein>
<evidence type="ECO:0000256" key="4">
    <source>
        <dbReference type="ARBA" id="ARBA00022989"/>
    </source>
</evidence>
<dbReference type="PANTHER" id="PTHR35529:SF1">
    <property type="entry name" value="MANGANESE EFFLUX PUMP MNTP-RELATED"/>
    <property type="match status" value="1"/>
</dbReference>
<comment type="function">
    <text evidence="8">Probably functions as a manganese efflux pump.</text>
</comment>
<gene>
    <name evidence="8" type="primary">mntP</name>
    <name evidence="9" type="ORF">HMPREF9943_00031</name>
</gene>
<evidence type="ECO:0000256" key="5">
    <source>
        <dbReference type="ARBA" id="ARBA00023065"/>
    </source>
</evidence>
<keyword evidence="4 8" id="KW-1133">Transmembrane helix</keyword>
<dbReference type="Proteomes" id="UP000011758">
    <property type="component" value="Unassembled WGS sequence"/>
</dbReference>